<organism evidence="2">
    <name type="scientific">Glycine max</name>
    <name type="common">Soybean</name>
    <name type="synonym">Glycine hispida</name>
    <dbReference type="NCBI Taxonomy" id="3847"/>
    <lineage>
        <taxon>Eukaryota</taxon>
        <taxon>Viridiplantae</taxon>
        <taxon>Streptophyta</taxon>
        <taxon>Embryophyta</taxon>
        <taxon>Tracheophyta</taxon>
        <taxon>Spermatophyta</taxon>
        <taxon>Magnoliopsida</taxon>
        <taxon>eudicotyledons</taxon>
        <taxon>Gunneridae</taxon>
        <taxon>Pentapetalae</taxon>
        <taxon>rosids</taxon>
        <taxon>fabids</taxon>
        <taxon>Fabales</taxon>
        <taxon>Fabaceae</taxon>
        <taxon>Papilionoideae</taxon>
        <taxon>50 kb inversion clade</taxon>
        <taxon>NPAAA clade</taxon>
        <taxon>indigoferoid/millettioid clade</taxon>
        <taxon>Phaseoleae</taxon>
        <taxon>Glycine</taxon>
        <taxon>Glycine subgen. Soja</taxon>
    </lineage>
</organism>
<dbReference type="PANTHER" id="PTHR47150">
    <property type="entry name" value="OS12G0169200 PROTEIN"/>
    <property type="match status" value="1"/>
</dbReference>
<reference evidence="2" key="2">
    <citation type="submission" date="2018-02" db="UniProtKB">
        <authorList>
            <consortium name="EnsemblPlants"/>
        </authorList>
    </citation>
    <scope>IDENTIFICATION</scope>
    <source>
        <strain evidence="2">Williams 82</strain>
    </source>
</reference>
<dbReference type="PANTHER" id="PTHR47150:SF7">
    <property type="entry name" value="NUCLEASE"/>
    <property type="match status" value="1"/>
</dbReference>
<dbReference type="Proteomes" id="UP000008827">
    <property type="component" value="Chromosome 17"/>
</dbReference>
<gene>
    <name evidence="1" type="ORF">GLYMA_17G118900</name>
</gene>
<dbReference type="PaxDb" id="3847-GLYMA17G12796.1"/>
<dbReference type="Gramene" id="KRH03759">
    <property type="protein sequence ID" value="KRH03759"/>
    <property type="gene ID" value="GLYMA_17G118900"/>
</dbReference>
<dbReference type="AlphaFoldDB" id="K7ML88"/>
<reference evidence="1" key="3">
    <citation type="submission" date="2018-07" db="EMBL/GenBank/DDBJ databases">
        <title>WGS assembly of Glycine max.</title>
        <authorList>
            <person name="Schmutz J."/>
            <person name="Cannon S."/>
            <person name="Schlueter J."/>
            <person name="Ma J."/>
            <person name="Mitros T."/>
            <person name="Nelson W."/>
            <person name="Hyten D."/>
            <person name="Song Q."/>
            <person name="Thelen J."/>
            <person name="Cheng J."/>
            <person name="Xu D."/>
            <person name="Hellsten U."/>
            <person name="May G."/>
            <person name="Yu Y."/>
            <person name="Sakurai T."/>
            <person name="Umezawa T."/>
            <person name="Bhattacharyya M."/>
            <person name="Sandhu D."/>
            <person name="Valliyodan B."/>
            <person name="Lindquist E."/>
            <person name="Peto M."/>
            <person name="Grant D."/>
            <person name="Shu S."/>
            <person name="Goodstein D."/>
            <person name="Barry K."/>
            <person name="Futrell-Griggs M."/>
            <person name="Abernathy B."/>
            <person name="Du J."/>
            <person name="Tian Z."/>
            <person name="Zhu L."/>
            <person name="Gill N."/>
            <person name="Joshi T."/>
            <person name="Libault M."/>
            <person name="Sethuraman A."/>
            <person name="Zhang X."/>
            <person name="Shinozaki K."/>
            <person name="Nguyen H."/>
            <person name="Wing R."/>
            <person name="Cregan P."/>
            <person name="Specht J."/>
            <person name="Grimwood J."/>
            <person name="Rokhsar D."/>
            <person name="Stacey G."/>
            <person name="Shoemaker R."/>
            <person name="Jackson S."/>
        </authorList>
    </citation>
    <scope>NUCLEOTIDE SEQUENCE</scope>
    <source>
        <tissue evidence="1">Callus</tissue>
    </source>
</reference>
<name>K7ML88_SOYBN</name>
<dbReference type="OMA" id="GATHDFR"/>
<dbReference type="InterPro" id="IPR006912">
    <property type="entry name" value="Harbinger_derived_prot"/>
</dbReference>
<sequence>MDSNINFDTLLDQIIDEELEDNTDEEVIRYLFLRFVEAFTNHDEYFQMRVDAKRRNDLSPLQKCIGVLRILAYGLPVDSVNEYIQIAEITVVECLQRFVSDICAIFGDEYLRRPNDEDTRRLLQMGAICGFSADDIYLEFATFVNTISMPKGEKRKLFVERQESIRKDVECSNLDS</sequence>
<proteinExistence type="predicted"/>
<dbReference type="InParanoid" id="K7ML88"/>
<evidence type="ECO:0000313" key="1">
    <source>
        <dbReference type="EMBL" id="KRH03759.1"/>
    </source>
</evidence>
<evidence type="ECO:0000313" key="2">
    <source>
        <dbReference type="EnsemblPlants" id="KRH03759"/>
    </source>
</evidence>
<accession>K7ML88</accession>
<dbReference type="EnsemblPlants" id="KRH03759">
    <property type="protein sequence ID" value="KRH03759"/>
    <property type="gene ID" value="GLYMA_17G118900"/>
</dbReference>
<dbReference type="EMBL" id="CM000850">
    <property type="protein sequence ID" value="KRH03759.1"/>
    <property type="molecule type" value="Genomic_DNA"/>
</dbReference>
<keyword evidence="3" id="KW-1185">Reference proteome</keyword>
<dbReference type="Pfam" id="PF04827">
    <property type="entry name" value="Plant_tran"/>
    <property type="match status" value="1"/>
</dbReference>
<evidence type="ECO:0000313" key="3">
    <source>
        <dbReference type="Proteomes" id="UP000008827"/>
    </source>
</evidence>
<protein>
    <submittedName>
        <fullName evidence="1 2">Uncharacterized protein</fullName>
    </submittedName>
</protein>
<dbReference type="HOGENOM" id="CLU_1527825_0_0_1"/>
<reference evidence="1 2" key="1">
    <citation type="journal article" date="2010" name="Nature">
        <title>Genome sequence of the palaeopolyploid soybean.</title>
        <authorList>
            <person name="Schmutz J."/>
            <person name="Cannon S.B."/>
            <person name="Schlueter J."/>
            <person name="Ma J."/>
            <person name="Mitros T."/>
            <person name="Nelson W."/>
            <person name="Hyten D.L."/>
            <person name="Song Q."/>
            <person name="Thelen J.J."/>
            <person name="Cheng J."/>
            <person name="Xu D."/>
            <person name="Hellsten U."/>
            <person name="May G.D."/>
            <person name="Yu Y."/>
            <person name="Sakurai T."/>
            <person name="Umezawa T."/>
            <person name="Bhattacharyya M.K."/>
            <person name="Sandhu D."/>
            <person name="Valliyodan B."/>
            <person name="Lindquist E."/>
            <person name="Peto M."/>
            <person name="Grant D."/>
            <person name="Shu S."/>
            <person name="Goodstein D."/>
            <person name="Barry K."/>
            <person name="Futrell-Griggs M."/>
            <person name="Abernathy B."/>
            <person name="Du J."/>
            <person name="Tian Z."/>
            <person name="Zhu L."/>
            <person name="Gill N."/>
            <person name="Joshi T."/>
            <person name="Libault M."/>
            <person name="Sethuraman A."/>
            <person name="Zhang X.-C."/>
            <person name="Shinozaki K."/>
            <person name="Nguyen H.T."/>
            <person name="Wing R.A."/>
            <person name="Cregan P."/>
            <person name="Specht J."/>
            <person name="Grimwood J."/>
            <person name="Rokhsar D."/>
            <person name="Stacey G."/>
            <person name="Shoemaker R.C."/>
            <person name="Jackson S.A."/>
        </authorList>
    </citation>
    <scope>NUCLEOTIDE SEQUENCE [LARGE SCALE GENOMIC DNA]</scope>
    <source>
        <strain evidence="2">cv. Williams 82</strain>
        <tissue evidence="1">Callus</tissue>
    </source>
</reference>